<evidence type="ECO:0000313" key="4">
    <source>
        <dbReference type="Proteomes" id="UP000010116"/>
    </source>
</evidence>
<feature type="domain" description="Fatty acid desaturase" evidence="2">
    <location>
        <begin position="55"/>
        <end position="278"/>
    </location>
</feature>
<dbReference type="AlphaFoldDB" id="J5KHR9"/>
<dbReference type="GO" id="GO:0016020">
    <property type="term" value="C:membrane"/>
    <property type="evidence" value="ECO:0007669"/>
    <property type="project" value="TreeGrafter"/>
</dbReference>
<keyword evidence="1" id="KW-1133">Transmembrane helix</keyword>
<dbReference type="EMBL" id="JH611164">
    <property type="protein sequence ID" value="EJP73763.1"/>
    <property type="molecule type" value="Genomic_DNA"/>
</dbReference>
<proteinExistence type="predicted"/>
<reference evidence="3 4" key="1">
    <citation type="journal article" date="2012" name="ISME J.">
        <title>Genomic insights to SAR86, an abundant and uncultivated marine bacterial lineage.</title>
        <authorList>
            <person name="Dupont C.L."/>
            <person name="Rusch D.B."/>
            <person name="Yooseph S."/>
            <person name="Lombardo M.J."/>
            <person name="Richter R.A."/>
            <person name="Valas R."/>
            <person name="Novotny M."/>
            <person name="Yee-Greenbaum J."/>
            <person name="Selengut J.D."/>
            <person name="Haft D.H."/>
            <person name="Halpern A.L."/>
            <person name="Lasken R.S."/>
            <person name="Nealson K."/>
            <person name="Friedman R."/>
            <person name="Venter J.C."/>
        </authorList>
    </citation>
    <scope>NUCLEOTIDE SEQUENCE [LARGE SCALE GENOMIC DNA]</scope>
</reference>
<dbReference type="PANTHER" id="PTHR19353">
    <property type="entry name" value="FATTY ACID DESATURASE 2"/>
    <property type="match status" value="1"/>
</dbReference>
<protein>
    <submittedName>
        <fullName evidence="3">Fatty acid desaturase family protein</fullName>
    </submittedName>
</protein>
<evidence type="ECO:0000313" key="3">
    <source>
        <dbReference type="EMBL" id="EJP73763.1"/>
    </source>
</evidence>
<dbReference type="PANTHER" id="PTHR19353:SF19">
    <property type="entry name" value="DELTA(5) FATTY ACID DESATURASE C-RELATED"/>
    <property type="match status" value="1"/>
</dbReference>
<feature type="transmembrane region" description="Helical" evidence="1">
    <location>
        <begin position="179"/>
        <end position="202"/>
    </location>
</feature>
<name>J5KHR9_9GAMM</name>
<dbReference type="Pfam" id="PF00487">
    <property type="entry name" value="FA_desaturase"/>
    <property type="match status" value="1"/>
</dbReference>
<dbReference type="Proteomes" id="UP000010116">
    <property type="component" value="Unassembled WGS sequence"/>
</dbReference>
<sequence length="297" mass="34582">MDIANSASEEFSFEKEKAIAKKYAQRFQWEMILIGVGQACIWLSLWPLVINEIIPLWSGFIIATICACFAYLPSHEAQHGNYSRGNPKRRWLDSFVGNFTLITLIYPYEVLRVTHMKHHAYTNDKEKDPDFQTSNAKSIKEIVLLVLDGTSPDYEKYKEVFASDKAFQKAFDKGAKIALLLRFALMVMVVLYPLQTLLLWWLPAKLGSVYTTIFFSYYPHIGTEHGRYKNTRFWQHWIPRYLNHSMQLHFIHHLHPNIGHYDEPKAIEELKPFLIAKGVPGAEDIPDRVTYNPLIKF</sequence>
<keyword evidence="1" id="KW-0812">Transmembrane</keyword>
<keyword evidence="1" id="KW-0472">Membrane</keyword>
<evidence type="ECO:0000259" key="2">
    <source>
        <dbReference type="Pfam" id="PF00487"/>
    </source>
</evidence>
<feature type="transmembrane region" description="Helical" evidence="1">
    <location>
        <begin position="56"/>
        <end position="74"/>
    </location>
</feature>
<evidence type="ECO:0000256" key="1">
    <source>
        <dbReference type="SAM" id="Phobius"/>
    </source>
</evidence>
<accession>J5KHR9</accession>
<dbReference type="GO" id="GO:0008610">
    <property type="term" value="P:lipid biosynthetic process"/>
    <property type="evidence" value="ECO:0007669"/>
    <property type="project" value="UniProtKB-ARBA"/>
</dbReference>
<organism evidence="3 4">
    <name type="scientific">SAR86 cluster bacterium SAR86B</name>
    <dbReference type="NCBI Taxonomy" id="1123867"/>
    <lineage>
        <taxon>Bacteria</taxon>
        <taxon>Pseudomonadati</taxon>
        <taxon>Pseudomonadota</taxon>
        <taxon>Gammaproteobacteria</taxon>
        <taxon>SAR86 cluster</taxon>
    </lineage>
</organism>
<dbReference type="InterPro" id="IPR012171">
    <property type="entry name" value="Fatty_acid_desaturase"/>
</dbReference>
<feature type="transmembrane region" description="Helical" evidence="1">
    <location>
        <begin position="31"/>
        <end position="50"/>
    </location>
</feature>
<dbReference type="InterPro" id="IPR005804">
    <property type="entry name" value="FA_desaturase_dom"/>
</dbReference>
<gene>
    <name evidence="3" type="ORF">NT02SARS_0597</name>
</gene>
<dbReference type="HOGENOM" id="CLU_078192_0_0_6"/>
<dbReference type="GO" id="GO:0016717">
    <property type="term" value="F:oxidoreductase activity, acting on paired donors, with oxidation of a pair of donors resulting in the reduction of molecular oxygen to two molecules of water"/>
    <property type="evidence" value="ECO:0007669"/>
    <property type="project" value="TreeGrafter"/>
</dbReference>